<dbReference type="AlphaFoldDB" id="C3YIM8"/>
<dbReference type="InParanoid" id="C3YIM8"/>
<organism>
    <name type="scientific">Branchiostoma floridae</name>
    <name type="common">Florida lancelet</name>
    <name type="synonym">Amphioxus</name>
    <dbReference type="NCBI Taxonomy" id="7739"/>
    <lineage>
        <taxon>Eukaryota</taxon>
        <taxon>Metazoa</taxon>
        <taxon>Chordata</taxon>
        <taxon>Cephalochordata</taxon>
        <taxon>Leptocardii</taxon>
        <taxon>Amphioxiformes</taxon>
        <taxon>Branchiostomatidae</taxon>
        <taxon>Branchiostoma</taxon>
    </lineage>
</organism>
<evidence type="ECO:0000313" key="4">
    <source>
        <dbReference type="EMBL" id="EEN59752.1"/>
    </source>
</evidence>
<evidence type="ECO:0000256" key="3">
    <source>
        <dbReference type="ARBA" id="ARBA00022737"/>
    </source>
</evidence>
<dbReference type="Gene3D" id="3.80.10.10">
    <property type="entry name" value="Ribonuclease Inhibitor"/>
    <property type="match status" value="1"/>
</dbReference>
<dbReference type="InterPro" id="IPR001611">
    <property type="entry name" value="Leu-rich_rpt"/>
</dbReference>
<protein>
    <recommendedName>
        <fullName evidence="5">LRRNT domain-containing protein</fullName>
    </recommendedName>
</protein>
<dbReference type="SMART" id="SM00369">
    <property type="entry name" value="LRR_TYP"/>
    <property type="match status" value="1"/>
</dbReference>
<proteinExistence type="predicted"/>
<dbReference type="InterPro" id="IPR003591">
    <property type="entry name" value="Leu-rich_rpt_typical-subtyp"/>
</dbReference>
<feature type="non-terminal residue" evidence="4">
    <location>
        <position position="78"/>
    </location>
</feature>
<dbReference type="InterPro" id="IPR032675">
    <property type="entry name" value="LRR_dom_sf"/>
</dbReference>
<reference evidence="4" key="1">
    <citation type="journal article" date="2008" name="Nature">
        <title>The amphioxus genome and the evolution of the chordate karyotype.</title>
        <authorList>
            <consortium name="US DOE Joint Genome Institute (JGI-PGF)"/>
            <person name="Putnam N.H."/>
            <person name="Butts T."/>
            <person name="Ferrier D.E.K."/>
            <person name="Furlong R.F."/>
            <person name="Hellsten U."/>
            <person name="Kawashima T."/>
            <person name="Robinson-Rechavi M."/>
            <person name="Shoguchi E."/>
            <person name="Terry A."/>
            <person name="Yu J.-K."/>
            <person name="Benito-Gutierrez E.L."/>
            <person name="Dubchak I."/>
            <person name="Garcia-Fernandez J."/>
            <person name="Gibson-Brown J.J."/>
            <person name="Grigoriev I.V."/>
            <person name="Horton A.C."/>
            <person name="de Jong P.J."/>
            <person name="Jurka J."/>
            <person name="Kapitonov V.V."/>
            <person name="Kohara Y."/>
            <person name="Kuroki Y."/>
            <person name="Lindquist E."/>
            <person name="Lucas S."/>
            <person name="Osoegawa K."/>
            <person name="Pennacchio L.A."/>
            <person name="Salamov A.A."/>
            <person name="Satou Y."/>
            <person name="Sauka-Spengler T."/>
            <person name="Schmutz J."/>
            <person name="Shin-I T."/>
            <person name="Toyoda A."/>
            <person name="Bronner-Fraser M."/>
            <person name="Fujiyama A."/>
            <person name="Holland L.Z."/>
            <person name="Holland P.W.H."/>
            <person name="Satoh N."/>
            <person name="Rokhsar D.S."/>
        </authorList>
    </citation>
    <scope>NUCLEOTIDE SEQUENCE [LARGE SCALE GENOMIC DNA]</scope>
    <source>
        <strain evidence="4">S238N-H82</strain>
        <tissue evidence="4">Testes</tissue>
    </source>
</reference>
<keyword evidence="2" id="KW-0732">Signal</keyword>
<evidence type="ECO:0000256" key="1">
    <source>
        <dbReference type="ARBA" id="ARBA00022614"/>
    </source>
</evidence>
<evidence type="ECO:0000256" key="2">
    <source>
        <dbReference type="ARBA" id="ARBA00022729"/>
    </source>
</evidence>
<accession>C3YIM8</accession>
<gene>
    <name evidence="4" type="ORF">BRAFLDRAFT_177919</name>
</gene>
<sequence length="78" mass="8781">LDISADHISFIPSGVLQEARSVKYIFVVDNKLRSVSDSMFAGLTQLRELYLQNNEISWIAHGAFHSNKQLFTLNLASN</sequence>
<dbReference type="PANTHER" id="PTHR24373:SF396">
    <property type="entry name" value="LEUCINE RICH REPEATS AND IMMUNOGLOBULIN LIKE DOMAINS 1"/>
    <property type="match status" value="1"/>
</dbReference>
<dbReference type="PANTHER" id="PTHR24373">
    <property type="entry name" value="SLIT RELATED LEUCINE-RICH REPEAT NEURONAL PROTEIN"/>
    <property type="match status" value="1"/>
</dbReference>
<dbReference type="Pfam" id="PF13855">
    <property type="entry name" value="LRR_8"/>
    <property type="match status" value="1"/>
</dbReference>
<name>C3YIM8_BRAFL</name>
<keyword evidence="3" id="KW-0677">Repeat</keyword>
<dbReference type="SUPFAM" id="SSF52058">
    <property type="entry name" value="L domain-like"/>
    <property type="match status" value="1"/>
</dbReference>
<feature type="non-terminal residue" evidence="4">
    <location>
        <position position="1"/>
    </location>
</feature>
<keyword evidence="1" id="KW-0433">Leucine-rich repeat</keyword>
<dbReference type="EMBL" id="GG666516">
    <property type="protein sequence ID" value="EEN59752.1"/>
    <property type="molecule type" value="Genomic_DNA"/>
</dbReference>
<evidence type="ECO:0008006" key="5">
    <source>
        <dbReference type="Google" id="ProtNLM"/>
    </source>
</evidence>
<dbReference type="InterPro" id="IPR050328">
    <property type="entry name" value="Dev_Immune_Receptor"/>
</dbReference>